<gene>
    <name evidence="1" type="ORF">JOF56_008118</name>
</gene>
<evidence type="ECO:0000313" key="1">
    <source>
        <dbReference type="EMBL" id="MBP2327733.1"/>
    </source>
</evidence>
<sequence>MDYVDGNAAAGLFAEALGIDASVLVMTCDGCGRSGRFADLHVYDRGPGVVARCPGCEEVTARVVRTPTEIWLDLRGSRSVRIPIT</sequence>
<protein>
    <submittedName>
        <fullName evidence="1">Zn finger protein</fullName>
    </submittedName>
</protein>
<comment type="caution">
    <text evidence="1">The sequence shown here is derived from an EMBL/GenBank/DDBJ whole genome shotgun (WGS) entry which is preliminary data.</text>
</comment>
<dbReference type="InterPro" id="IPR045423">
    <property type="entry name" value="DUF6510"/>
</dbReference>
<evidence type="ECO:0000313" key="2">
    <source>
        <dbReference type="Proteomes" id="UP001519332"/>
    </source>
</evidence>
<dbReference type="Pfam" id="PF20120">
    <property type="entry name" value="DUF6510"/>
    <property type="match status" value="1"/>
</dbReference>
<name>A0ABS4TTN2_9PSEU</name>
<organism evidence="1 2">
    <name type="scientific">Kibdelosporangium banguiense</name>
    <dbReference type="NCBI Taxonomy" id="1365924"/>
    <lineage>
        <taxon>Bacteria</taxon>
        <taxon>Bacillati</taxon>
        <taxon>Actinomycetota</taxon>
        <taxon>Actinomycetes</taxon>
        <taxon>Pseudonocardiales</taxon>
        <taxon>Pseudonocardiaceae</taxon>
        <taxon>Kibdelosporangium</taxon>
    </lineage>
</organism>
<reference evidence="1 2" key="1">
    <citation type="submission" date="2021-03" db="EMBL/GenBank/DDBJ databases">
        <title>Sequencing the genomes of 1000 actinobacteria strains.</title>
        <authorList>
            <person name="Klenk H.-P."/>
        </authorList>
    </citation>
    <scope>NUCLEOTIDE SEQUENCE [LARGE SCALE GENOMIC DNA]</scope>
    <source>
        <strain evidence="1 2">DSM 46670</strain>
    </source>
</reference>
<accession>A0ABS4TTN2</accession>
<proteinExistence type="predicted"/>
<dbReference type="EMBL" id="JAGINW010000001">
    <property type="protein sequence ID" value="MBP2327733.1"/>
    <property type="molecule type" value="Genomic_DNA"/>
</dbReference>
<keyword evidence="2" id="KW-1185">Reference proteome</keyword>
<dbReference type="Proteomes" id="UP001519332">
    <property type="component" value="Unassembled WGS sequence"/>
</dbReference>
<dbReference type="RefSeq" id="WP_209644747.1">
    <property type="nucleotide sequence ID" value="NZ_JAGINW010000001.1"/>
</dbReference>